<gene>
    <name evidence="7" type="ORF">SCNU_15259</name>
</gene>
<dbReference type="GO" id="GO:0052689">
    <property type="term" value="F:carboxylic ester hydrolase activity"/>
    <property type="evidence" value="ECO:0007669"/>
    <property type="project" value="UniProtKB-KW"/>
</dbReference>
<dbReference type="SMART" id="SM01110">
    <property type="entry name" value="Cutinase"/>
    <property type="match status" value="1"/>
</dbReference>
<dbReference type="eggNOG" id="COG4223">
    <property type="taxonomic scope" value="Bacteria"/>
</dbReference>
<keyword evidence="8" id="KW-1185">Reference proteome</keyword>
<keyword evidence="6" id="KW-1133">Transmembrane helix</keyword>
<protein>
    <recommendedName>
        <fullName evidence="9">Cutinase</fullName>
    </recommendedName>
</protein>
<dbReference type="PANTHER" id="PTHR33630:SF9">
    <property type="entry name" value="CUTINASE 4"/>
    <property type="match status" value="1"/>
</dbReference>
<keyword evidence="3" id="KW-0378">Hydrolase</keyword>
<dbReference type="OrthoDB" id="4423762at2"/>
<proteinExistence type="inferred from homology"/>
<dbReference type="PANTHER" id="PTHR33630">
    <property type="entry name" value="CUTINASE RV1984C-RELATED-RELATED"/>
    <property type="match status" value="1"/>
</dbReference>
<dbReference type="Proteomes" id="UP000035065">
    <property type="component" value="Unassembled WGS sequence"/>
</dbReference>
<dbReference type="InterPro" id="IPR029058">
    <property type="entry name" value="AB_hydrolase_fold"/>
</dbReference>
<evidence type="ECO:0000256" key="1">
    <source>
        <dbReference type="ARBA" id="ARBA00007534"/>
    </source>
</evidence>
<evidence type="ECO:0000256" key="4">
    <source>
        <dbReference type="ARBA" id="ARBA00023157"/>
    </source>
</evidence>
<comment type="similarity">
    <text evidence="1">Belongs to the cutinase family.</text>
</comment>
<accession>F1YMG7</accession>
<dbReference type="EMBL" id="AEUD01000014">
    <property type="protein sequence ID" value="EGD54092.1"/>
    <property type="molecule type" value="Genomic_DNA"/>
</dbReference>
<evidence type="ECO:0008006" key="9">
    <source>
        <dbReference type="Google" id="ProtNLM"/>
    </source>
</evidence>
<feature type="region of interest" description="Disordered" evidence="5">
    <location>
        <begin position="37"/>
        <end position="62"/>
    </location>
</feature>
<evidence type="ECO:0000256" key="6">
    <source>
        <dbReference type="SAM" id="Phobius"/>
    </source>
</evidence>
<organism evidence="7 8">
    <name type="scientific">Gordonia neofelifaecis NRRL B-59395</name>
    <dbReference type="NCBI Taxonomy" id="644548"/>
    <lineage>
        <taxon>Bacteria</taxon>
        <taxon>Bacillati</taxon>
        <taxon>Actinomycetota</taxon>
        <taxon>Actinomycetes</taxon>
        <taxon>Mycobacteriales</taxon>
        <taxon>Gordoniaceae</taxon>
        <taxon>Gordonia</taxon>
    </lineage>
</organism>
<dbReference type="Gene3D" id="3.40.50.1820">
    <property type="entry name" value="alpha/beta hydrolase"/>
    <property type="match status" value="1"/>
</dbReference>
<dbReference type="Pfam" id="PF01083">
    <property type="entry name" value="Cutinase"/>
    <property type="match status" value="1"/>
</dbReference>
<keyword evidence="2" id="KW-0719">Serine esterase</keyword>
<dbReference type="InterPro" id="IPR000675">
    <property type="entry name" value="Cutinase/axe"/>
</dbReference>
<dbReference type="AlphaFoldDB" id="F1YMG7"/>
<evidence type="ECO:0000256" key="5">
    <source>
        <dbReference type="SAM" id="MobiDB-lite"/>
    </source>
</evidence>
<keyword evidence="4" id="KW-1015">Disulfide bond</keyword>
<evidence type="ECO:0000313" key="7">
    <source>
        <dbReference type="EMBL" id="EGD54092.1"/>
    </source>
</evidence>
<keyword evidence="6" id="KW-0812">Transmembrane</keyword>
<evidence type="ECO:0000313" key="8">
    <source>
        <dbReference type="Proteomes" id="UP000035065"/>
    </source>
</evidence>
<dbReference type="RefSeq" id="WP_009680248.1">
    <property type="nucleotide sequence ID" value="NZ_AEUD01000014.1"/>
</dbReference>
<reference evidence="7 8" key="1">
    <citation type="journal article" date="2011" name="J. Bacteriol.">
        <title>Draft Genome Sequence of Gordonia neofelifaecis NRRL B-59395, a Cholesterol-Degrading Actinomycete.</title>
        <authorList>
            <person name="Ge F."/>
            <person name="Li W."/>
            <person name="Chen G."/>
            <person name="Liu Y."/>
            <person name="Zhang G."/>
            <person name="Yong B."/>
            <person name="Wang Q."/>
            <person name="Wang N."/>
            <person name="Huang Z."/>
            <person name="Li W."/>
            <person name="Wang J."/>
            <person name="Wu C."/>
            <person name="Xie Q."/>
            <person name="Liu G."/>
        </authorList>
    </citation>
    <scope>NUCLEOTIDE SEQUENCE [LARGE SCALE GENOMIC DNA]</scope>
    <source>
        <strain evidence="7 8">NRRL B-59395</strain>
    </source>
</reference>
<name>F1YMG7_9ACTN</name>
<dbReference type="ESTHER" id="9acto-f1ymg7">
    <property type="family name" value="Cutinase"/>
</dbReference>
<dbReference type="STRING" id="644548.SCNU_15259"/>
<dbReference type="SUPFAM" id="SSF53474">
    <property type="entry name" value="alpha/beta-Hydrolases"/>
    <property type="match status" value="1"/>
</dbReference>
<comment type="caution">
    <text evidence="7">The sequence shown here is derived from an EMBL/GenBank/DDBJ whole genome shotgun (WGS) entry which is preliminary data.</text>
</comment>
<evidence type="ECO:0000256" key="3">
    <source>
        <dbReference type="ARBA" id="ARBA00022801"/>
    </source>
</evidence>
<feature type="transmembrane region" description="Helical" evidence="6">
    <location>
        <begin position="7"/>
        <end position="30"/>
    </location>
</feature>
<keyword evidence="6" id="KW-0472">Membrane</keyword>
<evidence type="ECO:0000256" key="2">
    <source>
        <dbReference type="ARBA" id="ARBA00022487"/>
    </source>
</evidence>
<sequence length="327" mass="34776">MLKRRRIGRLLLIVLVLALIAALLIGFLIYQSLKPPPPPPGPGTGPATTTQPENRPQAQPADCPDVLTLVIPGTWESSAKDDPYNPTANPKSLMLKVSSQLENEFPTARTEVYTVPYKAQFRNPTNLADRQATYNDSRAQGTRRANAKLQKTHEHCPLTRYVLMGFSQGAVIAGDIAGDIGNGRGPIPAADQDLVLGVGLIADGRRQPGGQHDVPPSPPGVGAEVALGGFGSLVPGIEMSGARSGGFGDLTDRTYSICAPGDLICDSPTVTNPLNAISQLANAANNPVHAMYATTRYWKSDSGQSATQWMYAWSSKLIEGAPHPSHE</sequence>